<dbReference type="InterPro" id="IPR011701">
    <property type="entry name" value="MFS"/>
</dbReference>
<sequence length="454" mass="48837">MSTWVVLSAVRARHQHIRYYVLALVLLVTAVNLADRANLSIAGAPMSTELGLGSVAMGYVFSAFAWAYVIGQLPGGWILDRFNSIKVYATTLFLWSFFTFLQGYVGWFQPAVAIFLLFALRFLVGLVEAPIYPANNYIISAWFPLRERGLATSIFSSAQYVAVVLFVPIMGLLSHELSWHWVFWVMGGLGMVLAGIWVKVMQPPDKHSKVTPEELAYIRQNGAMIDIEANKTSKAPAPAGSLKLLLGNRMMAGIYIGQYCITALQYFFLTWFPIYLVKGRGMDILHVGFAATAPAISGFIGSVLGGAISDAVVKRGGGVTLARKIPFVTGMLLASLLVLCNFTDSTYVIVGLMSLALFGKGLAQVGLAVVVDTSPQEIVGFATGLFGVAGNLAGIVAPITIGYILGITHSFTGVMYFVGAHALVGALSYIFIVGPLRRLSLPGNGSVSRVERAS</sequence>
<dbReference type="GO" id="GO:0022857">
    <property type="term" value="F:transmembrane transporter activity"/>
    <property type="evidence" value="ECO:0007669"/>
    <property type="project" value="InterPro"/>
</dbReference>
<keyword evidence="9" id="KW-1185">Reference proteome</keyword>
<dbReference type="PANTHER" id="PTHR11662">
    <property type="entry name" value="SOLUTE CARRIER FAMILY 17"/>
    <property type="match status" value="1"/>
</dbReference>
<name>A0A261S259_9BORD</name>
<feature type="transmembrane region" description="Helical" evidence="6">
    <location>
        <begin position="378"/>
        <end position="405"/>
    </location>
</feature>
<dbReference type="InterPro" id="IPR050382">
    <property type="entry name" value="MFS_Na/Anion_cotransporter"/>
</dbReference>
<keyword evidence="2" id="KW-1003">Cell membrane</keyword>
<dbReference type="Pfam" id="PF07690">
    <property type="entry name" value="MFS_1"/>
    <property type="match status" value="2"/>
</dbReference>
<feature type="transmembrane region" description="Helical" evidence="6">
    <location>
        <begin position="54"/>
        <end position="73"/>
    </location>
</feature>
<gene>
    <name evidence="8" type="ORF">CAL29_23985</name>
</gene>
<dbReference type="InterPro" id="IPR036259">
    <property type="entry name" value="MFS_trans_sf"/>
</dbReference>
<evidence type="ECO:0000256" key="6">
    <source>
        <dbReference type="SAM" id="Phobius"/>
    </source>
</evidence>
<keyword evidence="5 6" id="KW-0472">Membrane</keyword>
<evidence type="ECO:0000256" key="5">
    <source>
        <dbReference type="ARBA" id="ARBA00023136"/>
    </source>
</evidence>
<dbReference type="AlphaFoldDB" id="A0A261S259"/>
<dbReference type="NCBIfam" id="TIGR00893">
    <property type="entry name" value="2A0114"/>
    <property type="match status" value="1"/>
</dbReference>
<protein>
    <submittedName>
        <fullName evidence="8">MFS transporter</fullName>
    </submittedName>
</protein>
<evidence type="ECO:0000313" key="9">
    <source>
        <dbReference type="Proteomes" id="UP000216020"/>
    </source>
</evidence>
<dbReference type="InterPro" id="IPR000849">
    <property type="entry name" value="Sugar_P_transporter"/>
</dbReference>
<feature type="transmembrane region" description="Helical" evidence="6">
    <location>
        <begin position="348"/>
        <end position="371"/>
    </location>
</feature>
<reference evidence="9" key="1">
    <citation type="submission" date="2017-05" db="EMBL/GenBank/DDBJ databases">
        <title>Complete and WGS of Bordetella genogroups.</title>
        <authorList>
            <person name="Spilker T."/>
            <person name="Lipuma J."/>
        </authorList>
    </citation>
    <scope>NUCLEOTIDE SEQUENCE [LARGE SCALE GENOMIC DNA]</scope>
    <source>
        <strain evidence="9">AU16122</strain>
    </source>
</reference>
<dbReference type="PIRSF" id="PIRSF002808">
    <property type="entry name" value="Hexose_phosphate_transp"/>
    <property type="match status" value="1"/>
</dbReference>
<proteinExistence type="predicted"/>
<dbReference type="PANTHER" id="PTHR11662:SF399">
    <property type="entry name" value="FI19708P1-RELATED"/>
    <property type="match status" value="1"/>
</dbReference>
<feature type="transmembrane region" description="Helical" evidence="6">
    <location>
        <begin position="179"/>
        <end position="198"/>
    </location>
</feature>
<evidence type="ECO:0000256" key="1">
    <source>
        <dbReference type="ARBA" id="ARBA00004651"/>
    </source>
</evidence>
<dbReference type="RefSeq" id="WP_094855428.1">
    <property type="nucleotide sequence ID" value="NZ_NEVM01000005.1"/>
</dbReference>
<comment type="subcellular location">
    <subcellularLocation>
        <location evidence="1">Cell membrane</location>
        <topology evidence="1">Multi-pass membrane protein</topology>
    </subcellularLocation>
</comment>
<keyword evidence="4 6" id="KW-1133">Transmembrane helix</keyword>
<evidence type="ECO:0000259" key="7">
    <source>
        <dbReference type="PROSITE" id="PS50850"/>
    </source>
</evidence>
<keyword evidence="3 6" id="KW-0812">Transmembrane</keyword>
<evidence type="ECO:0000256" key="3">
    <source>
        <dbReference type="ARBA" id="ARBA00022692"/>
    </source>
</evidence>
<feature type="transmembrane region" description="Helical" evidence="6">
    <location>
        <begin position="325"/>
        <end position="342"/>
    </location>
</feature>
<evidence type="ECO:0000256" key="2">
    <source>
        <dbReference type="ARBA" id="ARBA00022475"/>
    </source>
</evidence>
<dbReference type="SUPFAM" id="SSF103473">
    <property type="entry name" value="MFS general substrate transporter"/>
    <property type="match status" value="1"/>
</dbReference>
<feature type="domain" description="Major facilitator superfamily (MFS) profile" evidence="7">
    <location>
        <begin position="21"/>
        <end position="437"/>
    </location>
</feature>
<feature type="transmembrane region" description="Helical" evidence="6">
    <location>
        <begin position="284"/>
        <end position="313"/>
    </location>
</feature>
<feature type="transmembrane region" description="Helical" evidence="6">
    <location>
        <begin position="150"/>
        <end position="173"/>
    </location>
</feature>
<dbReference type="Gene3D" id="1.20.1250.20">
    <property type="entry name" value="MFS general substrate transporter like domains"/>
    <property type="match status" value="2"/>
</dbReference>
<dbReference type="EMBL" id="NEVM01000005">
    <property type="protein sequence ID" value="OZI31012.1"/>
    <property type="molecule type" value="Genomic_DNA"/>
</dbReference>
<feature type="transmembrane region" description="Helical" evidence="6">
    <location>
        <begin position="85"/>
        <end position="105"/>
    </location>
</feature>
<dbReference type="PROSITE" id="PS50850">
    <property type="entry name" value="MFS"/>
    <property type="match status" value="1"/>
</dbReference>
<feature type="transmembrane region" description="Helical" evidence="6">
    <location>
        <begin position="411"/>
        <end position="432"/>
    </location>
</feature>
<comment type="caution">
    <text evidence="8">The sequence shown here is derived from an EMBL/GenBank/DDBJ whole genome shotgun (WGS) entry which is preliminary data.</text>
</comment>
<organism evidence="8 9">
    <name type="scientific">Bordetella genomosp. 10</name>
    <dbReference type="NCBI Taxonomy" id="1416804"/>
    <lineage>
        <taxon>Bacteria</taxon>
        <taxon>Pseudomonadati</taxon>
        <taxon>Pseudomonadota</taxon>
        <taxon>Betaproteobacteria</taxon>
        <taxon>Burkholderiales</taxon>
        <taxon>Alcaligenaceae</taxon>
        <taxon>Bordetella</taxon>
    </lineage>
</organism>
<accession>A0A261S259</accession>
<dbReference type="InterPro" id="IPR020846">
    <property type="entry name" value="MFS_dom"/>
</dbReference>
<dbReference type="CDD" id="cd17319">
    <property type="entry name" value="MFS_ExuT_GudP_like"/>
    <property type="match status" value="1"/>
</dbReference>
<dbReference type="Proteomes" id="UP000216020">
    <property type="component" value="Unassembled WGS sequence"/>
</dbReference>
<evidence type="ECO:0000313" key="8">
    <source>
        <dbReference type="EMBL" id="OZI31012.1"/>
    </source>
</evidence>
<evidence type="ECO:0000256" key="4">
    <source>
        <dbReference type="ARBA" id="ARBA00022989"/>
    </source>
</evidence>
<dbReference type="OrthoDB" id="8596007at2"/>
<feature type="transmembrane region" description="Helical" evidence="6">
    <location>
        <begin position="17"/>
        <end position="34"/>
    </location>
</feature>
<feature type="transmembrane region" description="Helical" evidence="6">
    <location>
        <begin position="252"/>
        <end position="272"/>
    </location>
</feature>
<dbReference type="GO" id="GO:0005886">
    <property type="term" value="C:plasma membrane"/>
    <property type="evidence" value="ECO:0007669"/>
    <property type="project" value="UniProtKB-SubCell"/>
</dbReference>